<name>A0A2W7PLC1_9RHOB</name>
<organism evidence="1 2">
    <name type="scientific">Roseinatronobacter thiooxidans</name>
    <dbReference type="NCBI Taxonomy" id="121821"/>
    <lineage>
        <taxon>Bacteria</taxon>
        <taxon>Pseudomonadati</taxon>
        <taxon>Pseudomonadota</taxon>
        <taxon>Alphaproteobacteria</taxon>
        <taxon>Rhodobacterales</taxon>
        <taxon>Paracoccaceae</taxon>
        <taxon>Roseinatronobacter</taxon>
    </lineage>
</organism>
<dbReference type="OrthoDB" id="3712030at2"/>
<evidence type="ECO:0000313" key="2">
    <source>
        <dbReference type="Proteomes" id="UP000249364"/>
    </source>
</evidence>
<keyword evidence="2" id="KW-1185">Reference proteome</keyword>
<dbReference type="NCBIfam" id="NF040739">
    <property type="entry name" value="ornith_OrtA"/>
    <property type="match status" value="1"/>
</dbReference>
<dbReference type="AlphaFoldDB" id="A0A2W7PLC1"/>
<dbReference type="Proteomes" id="UP000249364">
    <property type="component" value="Unassembled WGS sequence"/>
</dbReference>
<proteinExistence type="predicted"/>
<comment type="caution">
    <text evidence="1">The sequence shown here is derived from an EMBL/GenBank/DDBJ whole genome shotgun (WGS) entry which is preliminary data.</text>
</comment>
<dbReference type="RefSeq" id="WP_071470117.1">
    <property type="nucleotide sequence ID" value="NZ_MEHT01000024.1"/>
</dbReference>
<protein>
    <recommendedName>
        <fullName evidence="3">2-amino-4-ketopentanoate thiolase alpha subunit</fullName>
    </recommendedName>
</protein>
<gene>
    <name evidence="1" type="ORF">LY56_03273</name>
</gene>
<dbReference type="InterPro" id="IPR047755">
    <property type="entry name" value="OrtA"/>
</dbReference>
<evidence type="ECO:0000313" key="1">
    <source>
        <dbReference type="EMBL" id="PZX36978.1"/>
    </source>
</evidence>
<reference evidence="1 2" key="1">
    <citation type="submission" date="2018-06" db="EMBL/GenBank/DDBJ databases">
        <title>Genomic Encyclopedia of Archaeal and Bacterial Type Strains, Phase II (KMG-II): from individual species to whole genera.</title>
        <authorList>
            <person name="Goeker M."/>
        </authorList>
    </citation>
    <scope>NUCLEOTIDE SEQUENCE [LARGE SCALE GENOMIC DNA]</scope>
    <source>
        <strain evidence="1 2">DSM 13087</strain>
    </source>
</reference>
<sequence>MTFQTGDWVRIHSVILTPDERTSAIPKETRGVPLEMRVKGWLVTAGASIGDAVEIRTTLGRSYHGTLEAVNPPYGHDFAAAIPELLRAGEELRAMLAEAEGETT</sequence>
<dbReference type="EMBL" id="QKZQ01000024">
    <property type="protein sequence ID" value="PZX36978.1"/>
    <property type="molecule type" value="Genomic_DNA"/>
</dbReference>
<dbReference type="STRING" id="121821.GCA_001870675_01345"/>
<dbReference type="Pfam" id="PF22010">
    <property type="entry name" value="OrtA"/>
    <property type="match status" value="1"/>
</dbReference>
<accession>A0A2W7PLC1</accession>
<evidence type="ECO:0008006" key="3">
    <source>
        <dbReference type="Google" id="ProtNLM"/>
    </source>
</evidence>